<dbReference type="NCBIfam" id="TIGR00180">
    <property type="entry name" value="parB_part"/>
    <property type="match status" value="1"/>
</dbReference>
<protein>
    <submittedName>
        <fullName evidence="5">Chromosome partitioning protein, ParB family</fullName>
    </submittedName>
</protein>
<evidence type="ECO:0000313" key="6">
    <source>
        <dbReference type="Proteomes" id="UP000183190"/>
    </source>
</evidence>
<dbReference type="PANTHER" id="PTHR33375">
    <property type="entry name" value="CHROMOSOME-PARTITIONING PROTEIN PARB-RELATED"/>
    <property type="match status" value="1"/>
</dbReference>
<dbReference type="GO" id="GO:0007059">
    <property type="term" value="P:chromosome segregation"/>
    <property type="evidence" value="ECO:0007669"/>
    <property type="project" value="TreeGrafter"/>
</dbReference>
<dbReference type="RefSeq" id="WP_074715192.1">
    <property type="nucleotide sequence ID" value="NZ_FNWV01000003.1"/>
</dbReference>
<dbReference type="InterPro" id="IPR036086">
    <property type="entry name" value="ParB/Sulfiredoxin_sf"/>
</dbReference>
<accession>A0A1H6IWB8</accession>
<organism evidence="5 6">
    <name type="scientific">Ruminococcus flavefaciens</name>
    <dbReference type="NCBI Taxonomy" id="1265"/>
    <lineage>
        <taxon>Bacteria</taxon>
        <taxon>Bacillati</taxon>
        <taxon>Bacillota</taxon>
        <taxon>Clostridia</taxon>
        <taxon>Eubacteriales</taxon>
        <taxon>Oscillospiraceae</taxon>
        <taxon>Ruminococcus</taxon>
    </lineage>
</organism>
<dbReference type="Proteomes" id="UP000183190">
    <property type="component" value="Unassembled WGS sequence"/>
</dbReference>
<dbReference type="SUPFAM" id="SSF109709">
    <property type="entry name" value="KorB DNA-binding domain-like"/>
    <property type="match status" value="1"/>
</dbReference>
<keyword evidence="3" id="KW-0238">DNA-binding</keyword>
<evidence type="ECO:0000256" key="3">
    <source>
        <dbReference type="ARBA" id="ARBA00023125"/>
    </source>
</evidence>
<dbReference type="Pfam" id="PF17762">
    <property type="entry name" value="HTH_ParB"/>
    <property type="match status" value="1"/>
</dbReference>
<dbReference type="GO" id="GO:0005694">
    <property type="term" value="C:chromosome"/>
    <property type="evidence" value="ECO:0007669"/>
    <property type="project" value="TreeGrafter"/>
</dbReference>
<dbReference type="GO" id="GO:0003677">
    <property type="term" value="F:DNA binding"/>
    <property type="evidence" value="ECO:0007669"/>
    <property type="project" value="UniProtKB-KW"/>
</dbReference>
<dbReference type="FunFam" id="3.90.1530.30:FF:000001">
    <property type="entry name" value="Chromosome partitioning protein ParB"/>
    <property type="match status" value="1"/>
</dbReference>
<dbReference type="InterPro" id="IPR004437">
    <property type="entry name" value="ParB/RepB/Spo0J"/>
</dbReference>
<dbReference type="AlphaFoldDB" id="A0A1H6IWB8"/>
<evidence type="ECO:0000313" key="5">
    <source>
        <dbReference type="EMBL" id="SEH51336.1"/>
    </source>
</evidence>
<dbReference type="EMBL" id="FNWV01000003">
    <property type="protein sequence ID" value="SEH51336.1"/>
    <property type="molecule type" value="Genomic_DNA"/>
</dbReference>
<dbReference type="CDD" id="cd16393">
    <property type="entry name" value="SPO0J_N"/>
    <property type="match status" value="1"/>
</dbReference>
<feature type="domain" description="ParB-like N-terminal" evidence="4">
    <location>
        <begin position="17"/>
        <end position="105"/>
    </location>
</feature>
<dbReference type="InterPro" id="IPR050336">
    <property type="entry name" value="Chromosome_partition/occlusion"/>
</dbReference>
<dbReference type="SUPFAM" id="SSF110849">
    <property type="entry name" value="ParB/Sulfiredoxin"/>
    <property type="match status" value="1"/>
</dbReference>
<dbReference type="Pfam" id="PF02195">
    <property type="entry name" value="ParB_N"/>
    <property type="match status" value="1"/>
</dbReference>
<evidence type="ECO:0000256" key="2">
    <source>
        <dbReference type="ARBA" id="ARBA00006295"/>
    </source>
</evidence>
<comment type="subcellular location">
    <subcellularLocation>
        <location evidence="1">Cytoplasm</location>
        <location evidence="1">Nucleoid</location>
    </subcellularLocation>
</comment>
<dbReference type="Gene3D" id="1.10.10.2830">
    <property type="match status" value="1"/>
</dbReference>
<dbReference type="FunFam" id="1.10.10.2830:FF:000001">
    <property type="entry name" value="Chromosome partitioning protein ParB"/>
    <property type="match status" value="1"/>
</dbReference>
<evidence type="ECO:0000256" key="1">
    <source>
        <dbReference type="ARBA" id="ARBA00004453"/>
    </source>
</evidence>
<name>A0A1H6IWB8_RUMFL</name>
<dbReference type="GO" id="GO:0009295">
    <property type="term" value="C:nucleoid"/>
    <property type="evidence" value="ECO:0007669"/>
    <property type="project" value="UniProtKB-SubCell"/>
</dbReference>
<dbReference type="InterPro" id="IPR041468">
    <property type="entry name" value="HTH_ParB/Spo0J"/>
</dbReference>
<evidence type="ECO:0000259" key="4">
    <source>
        <dbReference type="SMART" id="SM00470"/>
    </source>
</evidence>
<reference evidence="5 6" key="1">
    <citation type="submission" date="2016-10" db="EMBL/GenBank/DDBJ databases">
        <authorList>
            <person name="de Groot N.N."/>
        </authorList>
    </citation>
    <scope>NUCLEOTIDE SEQUENCE [LARGE SCALE GENOMIC DNA]</scope>
    <source>
        <strain evidence="5 6">YAD2003</strain>
    </source>
</reference>
<gene>
    <name evidence="5" type="ORF">SAMN02910265_01143</name>
</gene>
<sequence>MAGFLNFTKEKLINKVVEISIEDIIPNPHQPRKDFSDDITGLAESIAQNGILQPLSVRKKEGRYELIAGERRLRAAKICGFDVVPCIIHEVSDRHSAVLALVENIQRQDLSFFDEAAAIEKLITHYGMTQEDAAAKLGRAQSTIANKLRLLRLTERERELIIHYGLTERHARSLLRLGSPDDRLFILEKIIKNNLNVERSEHLIDEFIGSQRSKVSYKKRSAVFQNVKMFVNTINKAVETMQAAGISADSRKIQNEDYIEYRVRIPIQKTT</sequence>
<dbReference type="Gene3D" id="3.90.1530.30">
    <property type="match status" value="1"/>
</dbReference>
<comment type="similarity">
    <text evidence="2">Belongs to the ParB family.</text>
</comment>
<dbReference type="OrthoDB" id="9802051at2"/>
<dbReference type="PANTHER" id="PTHR33375:SF8">
    <property type="entry name" value="NUCLEOID OCCLUSION PROTEIN"/>
    <property type="match status" value="1"/>
</dbReference>
<dbReference type="SMART" id="SM00470">
    <property type="entry name" value="ParB"/>
    <property type="match status" value="1"/>
</dbReference>
<proteinExistence type="inferred from homology"/>
<dbReference type="InterPro" id="IPR003115">
    <property type="entry name" value="ParB_N"/>
</dbReference>
<dbReference type="GO" id="GO:0045881">
    <property type="term" value="P:positive regulation of sporulation resulting in formation of a cellular spore"/>
    <property type="evidence" value="ECO:0007669"/>
    <property type="project" value="TreeGrafter"/>
</dbReference>